<comment type="function">
    <text evidence="5">Involved in regulation of DNA replication.</text>
</comment>
<evidence type="ECO:0000313" key="8">
    <source>
        <dbReference type="EMBL" id="VFJ14009.1"/>
    </source>
</evidence>
<evidence type="ECO:0000259" key="6">
    <source>
        <dbReference type="SMART" id="SM00382"/>
    </source>
</evidence>
<feature type="binding site" evidence="5">
    <location>
        <begin position="104"/>
        <end position="108"/>
    </location>
    <ligand>
        <name>ATP</name>
        <dbReference type="ChEBI" id="CHEBI:30616"/>
    </ligand>
</feature>
<dbReference type="EMBL" id="LR216287">
    <property type="protein sequence ID" value="VFJ14009.1"/>
    <property type="molecule type" value="Genomic_DNA"/>
</dbReference>
<accession>A0A484ICR6</accession>
<dbReference type="InterPro" id="IPR003593">
    <property type="entry name" value="AAA+_ATPase"/>
</dbReference>
<dbReference type="GO" id="GO:0005524">
    <property type="term" value="F:ATP binding"/>
    <property type="evidence" value="ECO:0007669"/>
    <property type="project" value="UniProtKB-UniRule"/>
</dbReference>
<reference evidence="8 9" key="1">
    <citation type="submission" date="2019-02" db="EMBL/GenBank/DDBJ databases">
        <authorList>
            <person name="Lehtovirta-Morley E L."/>
        </authorList>
    </citation>
    <scope>NUCLEOTIDE SEQUENCE [LARGE SCALE GENOMIC DNA]</scope>
    <source>
        <strain evidence="8">NFRAN1</strain>
    </source>
</reference>
<dbReference type="AlphaFoldDB" id="A0A484ICR6"/>
<dbReference type="HAMAP" id="MF_01407">
    <property type="entry name" value="ORC1_type_DNA_replic_protein"/>
    <property type="match status" value="1"/>
</dbReference>
<evidence type="ECO:0000313" key="9">
    <source>
        <dbReference type="Proteomes" id="UP000294299"/>
    </source>
</evidence>
<dbReference type="Pfam" id="PF13401">
    <property type="entry name" value="AAA_22"/>
    <property type="match status" value="1"/>
</dbReference>
<sequence>MLITKSKLTWYYLIAPRLEEKGCVTRFFFIKMENIMNSDYLDNIFDKAVKGTTLIKNRKTLTIDYVPEKLPFRDEESKIIAQVLSVVLKNGRPSNLLVFGKPGTGKTAVVKNVITRLKKKSVEHGVEVTVTVINAKTSNTSYKVLYDIAEEIGINRFDKKLRVHFTGLSMGEATDRILEYIKKNNLHVVLVIDEIDSLVGRNGDDVLYSLTRANGRLLDNGFISLIGISNSLTFKDKLDPRVRSSLSEEEIVFNPYTIVQLREILNDRAKLAFNDGSISQAAINLCAALAGKENGDARKAIDLLRVAAEIAERERDNMVNENHIRDAQEKIEKDTNYEVIRNSTTHTKLIILAILKSQTGMTGDVYDLYGSLCNRIEQDSLTQRRVTQIISELDQLGLITSNVVSHGRYGRSQIIKIAVSSDTVTKALKDDNFISILL</sequence>
<dbReference type="CDD" id="cd00009">
    <property type="entry name" value="AAA"/>
    <property type="match status" value="1"/>
</dbReference>
<organism evidence="8 9">
    <name type="scientific">Candidatus Nitrosocosmicus franklandianus</name>
    <dbReference type="NCBI Taxonomy" id="1798806"/>
    <lineage>
        <taxon>Archaea</taxon>
        <taxon>Nitrososphaerota</taxon>
        <taxon>Nitrososphaeria</taxon>
        <taxon>Nitrososphaerales</taxon>
        <taxon>Nitrososphaeraceae</taxon>
        <taxon>Candidatus Nitrosocosmicus</taxon>
    </lineage>
</organism>
<dbReference type="SUPFAM" id="SSF52540">
    <property type="entry name" value="P-loop containing nucleoside triphosphate hydrolases"/>
    <property type="match status" value="1"/>
</dbReference>
<feature type="domain" description="Cdc6 C-terminal" evidence="7">
    <location>
        <begin position="351"/>
        <end position="428"/>
    </location>
</feature>
<keyword evidence="4 5" id="KW-0067">ATP-binding</keyword>
<dbReference type="Gene3D" id="1.10.8.60">
    <property type="match status" value="1"/>
</dbReference>
<dbReference type="FunFam" id="1.10.8.60:FF:000073">
    <property type="entry name" value="ORC1-type DNA replication protein"/>
    <property type="match status" value="1"/>
</dbReference>
<dbReference type="SMART" id="SM00382">
    <property type="entry name" value="AAA"/>
    <property type="match status" value="1"/>
</dbReference>
<dbReference type="InterPro" id="IPR055237">
    <property type="entry name" value="Cdc6_lid"/>
</dbReference>
<keyword evidence="9" id="KW-1185">Reference proteome</keyword>
<dbReference type="SMART" id="SM01074">
    <property type="entry name" value="Cdc6_C"/>
    <property type="match status" value="1"/>
</dbReference>
<comment type="similarity">
    <text evidence="1 5">Belongs to the CDC6/cdc18 family.</text>
</comment>
<dbReference type="Gene3D" id="1.10.10.10">
    <property type="entry name" value="Winged helix-like DNA-binding domain superfamily/Winged helix DNA-binding domain"/>
    <property type="match status" value="1"/>
</dbReference>
<dbReference type="InterPro" id="IPR027417">
    <property type="entry name" value="P-loop_NTPase"/>
</dbReference>
<evidence type="ECO:0000256" key="2">
    <source>
        <dbReference type="ARBA" id="ARBA00022705"/>
    </source>
</evidence>
<dbReference type="Gene3D" id="3.40.50.300">
    <property type="entry name" value="P-loop containing nucleotide triphosphate hydrolases"/>
    <property type="match status" value="1"/>
</dbReference>
<feature type="domain" description="AAA+ ATPase" evidence="6">
    <location>
        <begin position="92"/>
        <end position="257"/>
    </location>
</feature>
<dbReference type="Proteomes" id="UP000294299">
    <property type="component" value="Chromosome NFRAN"/>
</dbReference>
<evidence type="ECO:0000259" key="7">
    <source>
        <dbReference type="SMART" id="SM01074"/>
    </source>
</evidence>
<evidence type="ECO:0000256" key="3">
    <source>
        <dbReference type="ARBA" id="ARBA00022741"/>
    </source>
</evidence>
<keyword evidence="3 5" id="KW-0547">Nucleotide-binding</keyword>
<keyword evidence="2 5" id="KW-0235">DNA replication</keyword>
<dbReference type="PANTHER" id="PTHR10763">
    <property type="entry name" value="CELL DIVISION CONTROL PROTEIN 6-RELATED"/>
    <property type="match status" value="1"/>
</dbReference>
<dbReference type="NCBIfam" id="TIGR02928">
    <property type="entry name" value="orc1/cdc6 family replication initiation protein"/>
    <property type="match status" value="1"/>
</dbReference>
<proteinExistence type="inferred from homology"/>
<feature type="binding site" evidence="5">
    <location>
        <position position="256"/>
    </location>
    <ligand>
        <name>ATP</name>
        <dbReference type="ChEBI" id="CHEBI:30616"/>
    </ligand>
</feature>
<feature type="binding site" evidence="5">
    <location>
        <position position="268"/>
    </location>
    <ligand>
        <name>ATP</name>
        <dbReference type="ChEBI" id="CHEBI:30616"/>
    </ligand>
</feature>
<dbReference type="InterPro" id="IPR049945">
    <property type="entry name" value="AAA_22"/>
</dbReference>
<dbReference type="InterPro" id="IPR014277">
    <property type="entry name" value="Orc1/Cdc6_arc"/>
</dbReference>
<dbReference type="CDD" id="cd08768">
    <property type="entry name" value="Cdc6_C"/>
    <property type="match status" value="1"/>
</dbReference>
<dbReference type="InterPro" id="IPR015163">
    <property type="entry name" value="Cdc6_C"/>
</dbReference>
<evidence type="ECO:0000256" key="1">
    <source>
        <dbReference type="ARBA" id="ARBA00006184"/>
    </source>
</evidence>
<evidence type="ECO:0000256" key="5">
    <source>
        <dbReference type="HAMAP-Rule" id="MF_01407"/>
    </source>
</evidence>
<dbReference type="Pfam" id="PF22703">
    <property type="entry name" value="Cdc6_lid"/>
    <property type="match status" value="1"/>
</dbReference>
<dbReference type="InterPro" id="IPR036390">
    <property type="entry name" value="WH_DNA-bd_sf"/>
</dbReference>
<gene>
    <name evidence="8" type="primary">cdc</name>
    <name evidence="8" type="ORF">NFRAN_1687</name>
</gene>
<protein>
    <recommendedName>
        <fullName evidence="5">ORC1-type DNA replication protein</fullName>
    </recommendedName>
</protein>
<dbReference type="Pfam" id="PF09079">
    <property type="entry name" value="WHD_Cdc6"/>
    <property type="match status" value="1"/>
</dbReference>
<dbReference type="GO" id="GO:0006260">
    <property type="term" value="P:DNA replication"/>
    <property type="evidence" value="ECO:0007669"/>
    <property type="project" value="UniProtKB-UniRule"/>
</dbReference>
<dbReference type="SUPFAM" id="SSF46785">
    <property type="entry name" value="Winged helix' DNA-binding domain"/>
    <property type="match status" value="1"/>
</dbReference>
<dbReference type="PANTHER" id="PTHR10763:SF26">
    <property type="entry name" value="CELL DIVISION CONTROL PROTEIN 6 HOMOLOG"/>
    <property type="match status" value="1"/>
</dbReference>
<dbReference type="InterPro" id="IPR050311">
    <property type="entry name" value="ORC1/CDC6"/>
</dbReference>
<dbReference type="GO" id="GO:0016887">
    <property type="term" value="F:ATP hydrolysis activity"/>
    <property type="evidence" value="ECO:0007669"/>
    <property type="project" value="InterPro"/>
</dbReference>
<dbReference type="KEGG" id="nfn:NFRAN_1687"/>
<evidence type="ECO:0000256" key="4">
    <source>
        <dbReference type="ARBA" id="ARBA00022840"/>
    </source>
</evidence>
<name>A0A484ICR6_9ARCH</name>
<dbReference type="InterPro" id="IPR036388">
    <property type="entry name" value="WH-like_DNA-bd_sf"/>
</dbReference>